<dbReference type="OrthoDB" id="4760524at2759"/>
<evidence type="ECO:0000313" key="3">
    <source>
        <dbReference type="EMBL" id="KIJ38138.1"/>
    </source>
</evidence>
<evidence type="ECO:0000256" key="1">
    <source>
        <dbReference type="ARBA" id="ARBA00022737"/>
    </source>
</evidence>
<organism evidence="3 4">
    <name type="scientific">Sphaerobolus stellatus (strain SS14)</name>
    <dbReference type="NCBI Taxonomy" id="990650"/>
    <lineage>
        <taxon>Eukaryota</taxon>
        <taxon>Fungi</taxon>
        <taxon>Dikarya</taxon>
        <taxon>Basidiomycota</taxon>
        <taxon>Agaricomycotina</taxon>
        <taxon>Agaricomycetes</taxon>
        <taxon>Phallomycetidae</taxon>
        <taxon>Geastrales</taxon>
        <taxon>Sphaerobolaceae</taxon>
        <taxon>Sphaerobolus</taxon>
    </lineage>
</organism>
<dbReference type="Pfam" id="PF24883">
    <property type="entry name" value="NPHP3_N"/>
    <property type="match status" value="1"/>
</dbReference>
<feature type="domain" description="NACHT" evidence="2">
    <location>
        <begin position="56"/>
        <end position="204"/>
    </location>
</feature>
<name>A0A0C9U574_SPHS4</name>
<keyword evidence="4" id="KW-1185">Reference proteome</keyword>
<dbReference type="Gene3D" id="3.40.50.300">
    <property type="entry name" value="P-loop containing nucleotide triphosphate hydrolases"/>
    <property type="match status" value="1"/>
</dbReference>
<dbReference type="SUPFAM" id="SSF52540">
    <property type="entry name" value="P-loop containing nucleoside triphosphate hydrolases"/>
    <property type="match status" value="1"/>
</dbReference>
<dbReference type="AlphaFoldDB" id="A0A0C9U574"/>
<dbReference type="PANTHER" id="PTHR10039">
    <property type="entry name" value="AMELOGENIN"/>
    <property type="match status" value="1"/>
</dbReference>
<evidence type="ECO:0000259" key="2">
    <source>
        <dbReference type="PROSITE" id="PS50837"/>
    </source>
</evidence>
<proteinExistence type="predicted"/>
<dbReference type="EMBL" id="KN837163">
    <property type="protein sequence ID" value="KIJ38138.1"/>
    <property type="molecule type" value="Genomic_DNA"/>
</dbReference>
<dbReference type="Proteomes" id="UP000054279">
    <property type="component" value="Unassembled WGS sequence"/>
</dbReference>
<gene>
    <name evidence="3" type="ORF">M422DRAFT_176985</name>
</gene>
<dbReference type="PANTHER" id="PTHR10039:SF17">
    <property type="entry name" value="FUNGAL STAND N-TERMINAL GOODBYE DOMAIN-CONTAINING PROTEIN-RELATED"/>
    <property type="match status" value="1"/>
</dbReference>
<sequence>MTFLGSALDILEPHINKNASYNSSEREQEGASICQPGTRERILTKIQRWTAGEGPPVLWLYGPAGTGKSTIAQTIAEQCDKDPKNLAFSYFFSRRNANRSDLTKFIPTFAYQLVRTVPSLDTSVRKAIKSDPAILNWRLEDQVRALIVEPLKAVTEQMPSMVVVIDGLDEYSEDDGKCPLKYLVSILIRVLTGLPFRIFFASRPERYIDVIFKYQQHNVKTMEIPLSDWETKGDVFNYLWTELSEVRRVKGIPNSPWWPLKDDLNSLVEKSEGIFIYASTLAKFVGARNCNSIQRLQKALESHNGLDSLFKQVLDSAKEHEDFQFVMGIIMFLRQSLSLGELAQFLDRKPYDLRSALEGSMSILFIPEEDNIEIRPYHASLQDFSRDSDRSGYHFLDPATNHKALFNKSTELILKDTDFLTESDLSVSYAYYNWCYHLCPLINDNDTSYPIYLSLLFLITDYDTCFQYV</sequence>
<dbReference type="PROSITE" id="PS50837">
    <property type="entry name" value="NACHT"/>
    <property type="match status" value="1"/>
</dbReference>
<accession>A0A0C9U574</accession>
<dbReference type="HOGENOM" id="CLU_000288_6_10_1"/>
<dbReference type="InterPro" id="IPR007111">
    <property type="entry name" value="NACHT_NTPase"/>
</dbReference>
<protein>
    <submittedName>
        <fullName evidence="3">Unplaced genomic scaffold SPHSTscaffold_88, whole genome shotgun sequence</fullName>
    </submittedName>
</protein>
<dbReference type="InterPro" id="IPR056884">
    <property type="entry name" value="NPHP3-like_N"/>
</dbReference>
<evidence type="ECO:0000313" key="4">
    <source>
        <dbReference type="Proteomes" id="UP000054279"/>
    </source>
</evidence>
<reference evidence="3 4" key="1">
    <citation type="submission" date="2014-06" db="EMBL/GenBank/DDBJ databases">
        <title>Evolutionary Origins and Diversification of the Mycorrhizal Mutualists.</title>
        <authorList>
            <consortium name="DOE Joint Genome Institute"/>
            <consortium name="Mycorrhizal Genomics Consortium"/>
            <person name="Kohler A."/>
            <person name="Kuo A."/>
            <person name="Nagy L.G."/>
            <person name="Floudas D."/>
            <person name="Copeland A."/>
            <person name="Barry K.W."/>
            <person name="Cichocki N."/>
            <person name="Veneault-Fourrey C."/>
            <person name="LaButti K."/>
            <person name="Lindquist E.A."/>
            <person name="Lipzen A."/>
            <person name="Lundell T."/>
            <person name="Morin E."/>
            <person name="Murat C."/>
            <person name="Riley R."/>
            <person name="Ohm R."/>
            <person name="Sun H."/>
            <person name="Tunlid A."/>
            <person name="Henrissat B."/>
            <person name="Grigoriev I.V."/>
            <person name="Hibbett D.S."/>
            <person name="Martin F."/>
        </authorList>
    </citation>
    <scope>NUCLEOTIDE SEQUENCE [LARGE SCALE GENOMIC DNA]</scope>
    <source>
        <strain evidence="3 4">SS14</strain>
    </source>
</reference>
<dbReference type="InterPro" id="IPR027417">
    <property type="entry name" value="P-loop_NTPase"/>
</dbReference>
<keyword evidence="1" id="KW-0677">Repeat</keyword>